<proteinExistence type="inferred from homology"/>
<dbReference type="SUPFAM" id="SSF103637">
    <property type="entry name" value="CCHHC domain"/>
    <property type="match status" value="2"/>
</dbReference>
<keyword evidence="9" id="KW-0539">Nucleus</keyword>
<dbReference type="Pfam" id="PF01530">
    <property type="entry name" value="zf-C2HC"/>
    <property type="match status" value="2"/>
</dbReference>
<evidence type="ECO:0000256" key="2">
    <source>
        <dbReference type="ARBA" id="ARBA00010194"/>
    </source>
</evidence>
<accession>A0A2G5VF71</accession>
<dbReference type="Proteomes" id="UP000230233">
    <property type="component" value="Chromosome I"/>
</dbReference>
<dbReference type="STRING" id="1611254.A0A2G5VF71"/>
<dbReference type="InterPro" id="IPR036060">
    <property type="entry name" value="Znf_C2H2C_sf"/>
</dbReference>
<feature type="compositionally biased region" description="Polar residues" evidence="10">
    <location>
        <begin position="150"/>
        <end position="161"/>
    </location>
</feature>
<dbReference type="GO" id="GO:0000981">
    <property type="term" value="F:DNA-binding transcription factor activity, RNA polymerase II-specific"/>
    <property type="evidence" value="ECO:0007669"/>
    <property type="project" value="TreeGrafter"/>
</dbReference>
<dbReference type="GO" id="GO:0005634">
    <property type="term" value="C:nucleus"/>
    <property type="evidence" value="ECO:0007669"/>
    <property type="project" value="UniProtKB-SubCell"/>
</dbReference>
<comment type="subcellular location">
    <subcellularLocation>
        <location evidence="1">Nucleus</location>
    </subcellularLocation>
</comment>
<dbReference type="PANTHER" id="PTHR10816">
    <property type="entry name" value="MYELIN TRANSCRIPTION FACTOR 1-RELATED"/>
    <property type="match status" value="1"/>
</dbReference>
<evidence type="ECO:0000256" key="3">
    <source>
        <dbReference type="ARBA" id="ARBA00022723"/>
    </source>
</evidence>
<feature type="region of interest" description="Disordered" evidence="10">
    <location>
        <begin position="59"/>
        <end position="168"/>
    </location>
</feature>
<organism evidence="11 12">
    <name type="scientific">Caenorhabditis nigoni</name>
    <dbReference type="NCBI Taxonomy" id="1611254"/>
    <lineage>
        <taxon>Eukaryota</taxon>
        <taxon>Metazoa</taxon>
        <taxon>Ecdysozoa</taxon>
        <taxon>Nematoda</taxon>
        <taxon>Chromadorea</taxon>
        <taxon>Rhabditida</taxon>
        <taxon>Rhabditina</taxon>
        <taxon>Rhabditomorpha</taxon>
        <taxon>Rhabditoidea</taxon>
        <taxon>Rhabditidae</taxon>
        <taxon>Peloderinae</taxon>
        <taxon>Caenorhabditis</taxon>
    </lineage>
</organism>
<dbReference type="FunFam" id="4.10.320.30:FF:000001">
    <property type="entry name" value="Myelin transcription factor 1-like, a"/>
    <property type="match status" value="2"/>
</dbReference>
<keyword evidence="7" id="KW-0805">Transcription regulation</keyword>
<feature type="compositionally biased region" description="Polar residues" evidence="10">
    <location>
        <begin position="71"/>
        <end position="84"/>
    </location>
</feature>
<dbReference type="PROSITE" id="PS51802">
    <property type="entry name" value="ZF_CCHHC"/>
    <property type="match status" value="2"/>
</dbReference>
<feature type="compositionally biased region" description="Basic and acidic residues" evidence="10">
    <location>
        <begin position="98"/>
        <end position="107"/>
    </location>
</feature>
<keyword evidence="5" id="KW-0863">Zinc-finger</keyword>
<keyword evidence="12" id="KW-1185">Reference proteome</keyword>
<dbReference type="Gene3D" id="4.10.320.30">
    <property type="match status" value="2"/>
</dbReference>
<feature type="compositionally biased region" description="Polar residues" evidence="10">
    <location>
        <begin position="198"/>
        <end position="217"/>
    </location>
</feature>
<dbReference type="OrthoDB" id="10069059at2759"/>
<dbReference type="EMBL" id="PDUG01000001">
    <property type="protein sequence ID" value="PIC50425.1"/>
    <property type="molecule type" value="Genomic_DNA"/>
</dbReference>
<gene>
    <name evidence="11" type="primary">Cni-ztf-11</name>
    <name evidence="11" type="synonym">Cnig_chr_I.g1327</name>
    <name evidence="11" type="ORF">B9Z55_001327</name>
</gene>
<evidence type="ECO:0000256" key="4">
    <source>
        <dbReference type="ARBA" id="ARBA00022737"/>
    </source>
</evidence>
<evidence type="ECO:0000256" key="1">
    <source>
        <dbReference type="ARBA" id="ARBA00004123"/>
    </source>
</evidence>
<keyword evidence="6" id="KW-0862">Zinc</keyword>
<feature type="compositionally biased region" description="Basic and acidic residues" evidence="10">
    <location>
        <begin position="123"/>
        <end position="133"/>
    </location>
</feature>
<dbReference type="GO" id="GO:0000978">
    <property type="term" value="F:RNA polymerase II cis-regulatory region sequence-specific DNA binding"/>
    <property type="evidence" value="ECO:0007669"/>
    <property type="project" value="TreeGrafter"/>
</dbReference>
<evidence type="ECO:0000313" key="12">
    <source>
        <dbReference type="Proteomes" id="UP000230233"/>
    </source>
</evidence>
<evidence type="ECO:0000256" key="10">
    <source>
        <dbReference type="SAM" id="MobiDB-lite"/>
    </source>
</evidence>
<keyword evidence="3" id="KW-0479">Metal-binding</keyword>
<dbReference type="InterPro" id="IPR002515">
    <property type="entry name" value="Znf_C2H2C"/>
</dbReference>
<feature type="region of interest" description="Disordered" evidence="10">
    <location>
        <begin position="198"/>
        <end position="235"/>
    </location>
</feature>
<comment type="caution">
    <text evidence="11">The sequence shown here is derived from an EMBL/GenBank/DDBJ whole genome shotgun (WGS) entry which is preliminary data.</text>
</comment>
<evidence type="ECO:0000256" key="7">
    <source>
        <dbReference type="ARBA" id="ARBA00023015"/>
    </source>
</evidence>
<keyword evidence="8" id="KW-0804">Transcription</keyword>
<dbReference type="GO" id="GO:0007399">
    <property type="term" value="P:nervous system development"/>
    <property type="evidence" value="ECO:0007669"/>
    <property type="project" value="UniProtKB-KW"/>
</dbReference>
<feature type="compositionally biased region" description="Low complexity" evidence="10">
    <location>
        <begin position="136"/>
        <end position="147"/>
    </location>
</feature>
<reference evidence="12" key="1">
    <citation type="submission" date="2017-10" db="EMBL/GenBank/DDBJ databases">
        <title>Rapid genome shrinkage in a self-fertile nematode reveals novel sperm competition proteins.</title>
        <authorList>
            <person name="Yin D."/>
            <person name="Schwarz E.M."/>
            <person name="Thomas C.G."/>
            <person name="Felde R.L."/>
            <person name="Korf I.F."/>
            <person name="Cutter A.D."/>
            <person name="Schartner C.M."/>
            <person name="Ralston E.J."/>
            <person name="Meyer B.J."/>
            <person name="Haag E.S."/>
        </authorList>
    </citation>
    <scope>NUCLEOTIDE SEQUENCE [LARGE SCALE GENOMIC DNA]</scope>
    <source>
        <strain evidence="12">JU1422</strain>
    </source>
</reference>
<evidence type="ECO:0000256" key="9">
    <source>
        <dbReference type="ARBA" id="ARBA00023242"/>
    </source>
</evidence>
<sequence length="587" mass="62606">MHDARCTTKPTPPSRWYSSIAYSYLILPKIMSSTTSTNLLENPYDSNVVNLMSILMKSSQSLPTPPDTHTDGSISPDSTASDCSESAGPPAKRRRKPETKDIVRVSEGELLLQPTCSSSDTETPNKENQKEDEMTCDTTTATTSPDIKTNEQTAESADVVTSSSSIAPSNSGIPSFLYSQFLTPSFQKHLEILTSGNFTSQHSETSPSDVESLTSSDGGVVAAQTSSCSSSSKSPLNMMMVSSDFPKSPISASTPPHSGSETCGSRVMSPLNQTSLTDELSISTTPTIPFTPNGSIPSPGTGYSWSIRREGKLACPTPGCDGSGHQTGLYTHHRSLSGCPRRPDKNVIQMLALRQETVLRCTTAGCSGKGHVNGNRTSHRSLSGCPIAHQEKLARKGLKATPNRTKTPPKGINLGDECPLDLTLTGLPAGFNTQQLLAAAQAGFMPSGQVMDVFLKQFSKPLATLEEESKKENEMEIDVETTTDEIPVLVREDPVKCDSPAVVVAPIPEAVPSTPTKVAPAPAEVKMSPSSLLLGMPGLSETLMKMTGPQQPVQFPQFHSPQTALFGNQNALLAQLMLAQFQAQQGF</sequence>
<evidence type="ECO:0000256" key="6">
    <source>
        <dbReference type="ARBA" id="ARBA00022833"/>
    </source>
</evidence>
<keyword evidence="4" id="KW-0677">Repeat</keyword>
<evidence type="ECO:0000313" key="11">
    <source>
        <dbReference type="EMBL" id="PIC50425.1"/>
    </source>
</evidence>
<protein>
    <submittedName>
        <fullName evidence="11">Uncharacterized protein</fullName>
    </submittedName>
</protein>
<dbReference type="GO" id="GO:0008270">
    <property type="term" value="F:zinc ion binding"/>
    <property type="evidence" value="ECO:0007669"/>
    <property type="project" value="UniProtKB-KW"/>
</dbReference>
<dbReference type="AlphaFoldDB" id="A0A2G5VF71"/>
<comment type="similarity">
    <text evidence="2">Belongs to the MYT1 family.</text>
</comment>
<evidence type="ECO:0000256" key="5">
    <source>
        <dbReference type="ARBA" id="ARBA00022771"/>
    </source>
</evidence>
<evidence type="ECO:0000256" key="8">
    <source>
        <dbReference type="ARBA" id="ARBA00023163"/>
    </source>
</evidence>
<name>A0A2G5VF71_9PELO</name>
<dbReference type="PANTHER" id="PTHR10816:SF15">
    <property type="entry name" value="MYELIN TRANSCRIPTION FACTOR 1-LIKE PROTEIN"/>
    <property type="match status" value="1"/>
</dbReference>